<protein>
    <recommendedName>
        <fullName evidence="2">non-specific serine/threonine protein kinase</fullName>
        <ecNumber evidence="2">2.7.11.1</ecNumber>
    </recommendedName>
</protein>
<dbReference type="STRING" id="33528.ENSGAFP00000010374"/>
<dbReference type="GO" id="GO:0005524">
    <property type="term" value="F:ATP binding"/>
    <property type="evidence" value="ECO:0007669"/>
    <property type="project" value="UniProtKB-UniRule"/>
</dbReference>
<keyword evidence="7 10" id="KW-0067">ATP-binding</keyword>
<dbReference type="AlphaFoldDB" id="A0A315VM13"/>
<accession>A0A315VM13</accession>
<dbReference type="EC" id="2.7.11.1" evidence="2"/>
<keyword evidence="4" id="KW-0808">Transferase</keyword>
<evidence type="ECO:0000256" key="12">
    <source>
        <dbReference type="SAM" id="MobiDB-lite"/>
    </source>
</evidence>
<reference evidence="14 15" key="1">
    <citation type="journal article" date="2018" name="G3 (Bethesda)">
        <title>A High-Quality Reference Genome for the Invasive Mosquitofish Gambusia affinis Using a Chicago Library.</title>
        <authorList>
            <person name="Hoffberg S.L."/>
            <person name="Troendle N.J."/>
            <person name="Glenn T.C."/>
            <person name="Mahmud O."/>
            <person name="Louha S."/>
            <person name="Chalopin D."/>
            <person name="Bennetzen J.L."/>
            <person name="Mauricio R."/>
        </authorList>
    </citation>
    <scope>NUCLEOTIDE SEQUENCE [LARGE SCALE GENOMIC DNA]</scope>
    <source>
        <strain evidence="14">NE01/NJP1002.9</strain>
        <tissue evidence="14">Muscle</tissue>
    </source>
</reference>
<dbReference type="Proteomes" id="UP000250572">
    <property type="component" value="Unassembled WGS sequence"/>
</dbReference>
<dbReference type="InterPro" id="IPR051138">
    <property type="entry name" value="PIM_Ser/Thr_kinase"/>
</dbReference>
<evidence type="ECO:0000256" key="8">
    <source>
        <dbReference type="ARBA" id="ARBA00047899"/>
    </source>
</evidence>
<dbReference type="GO" id="GO:0007346">
    <property type="term" value="P:regulation of mitotic cell cycle"/>
    <property type="evidence" value="ECO:0007669"/>
    <property type="project" value="TreeGrafter"/>
</dbReference>
<feature type="domain" description="Protein kinase" evidence="13">
    <location>
        <begin position="160"/>
        <end position="405"/>
    </location>
</feature>
<dbReference type="PANTHER" id="PTHR22984:SF11">
    <property type="entry name" value="AURORA KINASE-RELATED"/>
    <property type="match status" value="1"/>
</dbReference>
<evidence type="ECO:0000256" key="1">
    <source>
        <dbReference type="ARBA" id="ARBA00005505"/>
    </source>
</evidence>
<keyword evidence="3 11" id="KW-0723">Serine/threonine-protein kinase</keyword>
<comment type="catalytic activity">
    <reaction evidence="8">
        <text>L-threonyl-[protein] + ATP = O-phospho-L-threonyl-[protein] + ADP + H(+)</text>
        <dbReference type="Rhea" id="RHEA:46608"/>
        <dbReference type="Rhea" id="RHEA-COMP:11060"/>
        <dbReference type="Rhea" id="RHEA-COMP:11605"/>
        <dbReference type="ChEBI" id="CHEBI:15378"/>
        <dbReference type="ChEBI" id="CHEBI:30013"/>
        <dbReference type="ChEBI" id="CHEBI:30616"/>
        <dbReference type="ChEBI" id="CHEBI:61977"/>
        <dbReference type="ChEBI" id="CHEBI:456216"/>
        <dbReference type="EC" id="2.7.11.1"/>
    </reaction>
</comment>
<sequence>MSIFFIRYPPIVLDNKSLSNEYRSNMNESGCRTRKANVATELDNKKLRKISCNNVNSHNAGEPHKMTVKFVRERSNRKRSSVKREPEKRPRSTNLWPSKIVISSNSSSNSGTNEELLNRLWKRTASGNAEPSEKVSLPEHGTNNSLNDLRTNKSDFERKYKQLGLIGKGGFGSVYAGLRLADSLPVAIKYADSKRVQEVVLMQKAGGGPEAVGKFAAVTLLDWYCLDQKLVLVMERPPFSLDLAQYIHFRGGRLQEDEARALMTQLVNAAIEMYNKGVFHRDLKLENTLVEIGPAGPRLRIIDFGCGSYELKKIFRHFHGTLQYAPPEWYKHKTYKPIPTTVWQLGVMLYCMLHDCQFDTRVFAMDWIQFSSNLSRECLGFLHLCLKEECKKRATLERLRTHAWLSGLNPASQGSAMLPPTSDT</sequence>
<dbReference type="PROSITE" id="PS50011">
    <property type="entry name" value="PROTEIN_KINASE_DOM"/>
    <property type="match status" value="1"/>
</dbReference>
<organism evidence="14 15">
    <name type="scientific">Gambusia affinis</name>
    <name type="common">Western mosquitofish</name>
    <name type="synonym">Heterandria affinis</name>
    <dbReference type="NCBI Taxonomy" id="33528"/>
    <lineage>
        <taxon>Eukaryota</taxon>
        <taxon>Metazoa</taxon>
        <taxon>Chordata</taxon>
        <taxon>Craniata</taxon>
        <taxon>Vertebrata</taxon>
        <taxon>Euteleostomi</taxon>
        <taxon>Actinopterygii</taxon>
        <taxon>Neopterygii</taxon>
        <taxon>Teleostei</taxon>
        <taxon>Neoteleostei</taxon>
        <taxon>Acanthomorphata</taxon>
        <taxon>Ovalentaria</taxon>
        <taxon>Atherinomorphae</taxon>
        <taxon>Cyprinodontiformes</taxon>
        <taxon>Poeciliidae</taxon>
        <taxon>Poeciliinae</taxon>
        <taxon>Gambusia</taxon>
    </lineage>
</organism>
<evidence type="ECO:0000256" key="9">
    <source>
        <dbReference type="ARBA" id="ARBA00048679"/>
    </source>
</evidence>
<dbReference type="GO" id="GO:0004674">
    <property type="term" value="F:protein serine/threonine kinase activity"/>
    <property type="evidence" value="ECO:0007669"/>
    <property type="project" value="UniProtKB-KW"/>
</dbReference>
<evidence type="ECO:0000256" key="7">
    <source>
        <dbReference type="ARBA" id="ARBA00022840"/>
    </source>
</evidence>
<dbReference type="EMBL" id="NHOQ01001423">
    <property type="protein sequence ID" value="PWA24588.1"/>
    <property type="molecule type" value="Genomic_DNA"/>
</dbReference>
<dbReference type="InterPro" id="IPR008271">
    <property type="entry name" value="Ser/Thr_kinase_AS"/>
</dbReference>
<keyword evidence="15" id="KW-1185">Reference proteome</keyword>
<dbReference type="PROSITE" id="PS00107">
    <property type="entry name" value="PROTEIN_KINASE_ATP"/>
    <property type="match status" value="1"/>
</dbReference>
<comment type="caution">
    <text evidence="14">The sequence shown here is derived from an EMBL/GenBank/DDBJ whole genome shotgun (WGS) entry which is preliminary data.</text>
</comment>
<dbReference type="Gene3D" id="3.30.200.20">
    <property type="entry name" value="Phosphorylase Kinase, domain 1"/>
    <property type="match status" value="1"/>
</dbReference>
<comment type="similarity">
    <text evidence="1">Belongs to the protein kinase superfamily. CAMK Ser/Thr protein kinase family. PIM subfamily.</text>
</comment>
<dbReference type="PANTHER" id="PTHR22984">
    <property type="entry name" value="SERINE/THREONINE-PROTEIN KINASE PIM"/>
    <property type="match status" value="1"/>
</dbReference>
<evidence type="ECO:0000256" key="5">
    <source>
        <dbReference type="ARBA" id="ARBA00022741"/>
    </source>
</evidence>
<evidence type="ECO:0000256" key="2">
    <source>
        <dbReference type="ARBA" id="ARBA00012513"/>
    </source>
</evidence>
<dbReference type="GO" id="GO:0005737">
    <property type="term" value="C:cytoplasm"/>
    <property type="evidence" value="ECO:0007669"/>
    <property type="project" value="TreeGrafter"/>
</dbReference>
<evidence type="ECO:0000256" key="3">
    <source>
        <dbReference type="ARBA" id="ARBA00022527"/>
    </source>
</evidence>
<evidence type="ECO:0000259" key="13">
    <source>
        <dbReference type="PROSITE" id="PS50011"/>
    </source>
</evidence>
<dbReference type="InterPro" id="IPR011009">
    <property type="entry name" value="Kinase-like_dom_sf"/>
</dbReference>
<dbReference type="SMART" id="SM00220">
    <property type="entry name" value="S_TKc"/>
    <property type="match status" value="1"/>
</dbReference>
<evidence type="ECO:0000256" key="10">
    <source>
        <dbReference type="PROSITE-ProRule" id="PRU10141"/>
    </source>
</evidence>
<comment type="catalytic activity">
    <reaction evidence="9">
        <text>L-seryl-[protein] + ATP = O-phospho-L-seryl-[protein] + ADP + H(+)</text>
        <dbReference type="Rhea" id="RHEA:17989"/>
        <dbReference type="Rhea" id="RHEA-COMP:9863"/>
        <dbReference type="Rhea" id="RHEA-COMP:11604"/>
        <dbReference type="ChEBI" id="CHEBI:15378"/>
        <dbReference type="ChEBI" id="CHEBI:29999"/>
        <dbReference type="ChEBI" id="CHEBI:30616"/>
        <dbReference type="ChEBI" id="CHEBI:83421"/>
        <dbReference type="ChEBI" id="CHEBI:456216"/>
        <dbReference type="EC" id="2.7.11.1"/>
    </reaction>
</comment>
<dbReference type="InterPro" id="IPR000719">
    <property type="entry name" value="Prot_kinase_dom"/>
</dbReference>
<dbReference type="Pfam" id="PF00069">
    <property type="entry name" value="Pkinase"/>
    <property type="match status" value="1"/>
</dbReference>
<feature type="binding site" evidence="10">
    <location>
        <position position="189"/>
    </location>
    <ligand>
        <name>ATP</name>
        <dbReference type="ChEBI" id="CHEBI:30616"/>
    </ligand>
</feature>
<dbReference type="SUPFAM" id="SSF56112">
    <property type="entry name" value="Protein kinase-like (PK-like)"/>
    <property type="match status" value="1"/>
</dbReference>
<gene>
    <name evidence="14" type="ORF">CCH79_00011831</name>
</gene>
<dbReference type="GO" id="GO:0043066">
    <property type="term" value="P:negative regulation of apoptotic process"/>
    <property type="evidence" value="ECO:0007669"/>
    <property type="project" value="TreeGrafter"/>
</dbReference>
<feature type="region of interest" description="Disordered" evidence="12">
    <location>
        <begin position="127"/>
        <end position="150"/>
    </location>
</feature>
<evidence type="ECO:0000313" key="14">
    <source>
        <dbReference type="EMBL" id="PWA24588.1"/>
    </source>
</evidence>
<proteinExistence type="inferred from homology"/>
<keyword evidence="6" id="KW-0418">Kinase</keyword>
<keyword evidence="5 10" id="KW-0547">Nucleotide-binding</keyword>
<evidence type="ECO:0000313" key="15">
    <source>
        <dbReference type="Proteomes" id="UP000250572"/>
    </source>
</evidence>
<dbReference type="InterPro" id="IPR017441">
    <property type="entry name" value="Protein_kinase_ATP_BS"/>
</dbReference>
<evidence type="ECO:0000256" key="4">
    <source>
        <dbReference type="ARBA" id="ARBA00022679"/>
    </source>
</evidence>
<evidence type="ECO:0000256" key="11">
    <source>
        <dbReference type="RuleBase" id="RU000304"/>
    </source>
</evidence>
<evidence type="ECO:0000256" key="6">
    <source>
        <dbReference type="ARBA" id="ARBA00022777"/>
    </source>
</evidence>
<name>A0A315VM13_GAMAF</name>
<dbReference type="PROSITE" id="PS00108">
    <property type="entry name" value="PROTEIN_KINASE_ST"/>
    <property type="match status" value="1"/>
</dbReference>
<feature type="region of interest" description="Disordered" evidence="12">
    <location>
        <begin position="73"/>
        <end position="114"/>
    </location>
</feature>
<dbReference type="Gene3D" id="1.10.510.10">
    <property type="entry name" value="Transferase(Phosphotransferase) domain 1"/>
    <property type="match status" value="1"/>
</dbReference>